<sequence>MTQAPDRPAFPLDNTDPALLQRLPETLAEMQGRCPVAWSDASGGFWALTKYDDVVTASNDWQTYTVTKGIMIPPTGASMPVIPAELDPPRHTSLRKLVLADFTDKALQRWRPGLEKIVDEAFAPLLPAGRADLVRDIAHPVPVLAISLILGIDSDWRRVRELAANFIQATGQPELARQRAKELEAFLEDEIDARRGRPVTDLLGSYVNATIDGKPIPPTELLGLVQLMVVAGHETTVNGMGTMIYRLVTEPGLRERVLADRSLVGPVIDETLRLHPPVWNMGRTVAQETEVRGATLCPGEKVMLVYGAANRDPERFAEPDRFDVDRPGLSRHLTFGIGRHRCIGEPLAKLELRLTLEYVLDNLPDVEIDGTPVWGGGTNQHGLRSLPVRFTPSRT</sequence>
<dbReference type="PANTHER" id="PTHR46696">
    <property type="entry name" value="P450, PUTATIVE (EUROFUNG)-RELATED"/>
    <property type="match status" value="1"/>
</dbReference>
<reference evidence="4" key="1">
    <citation type="journal article" date="2019" name="Int. J. Syst. Evol. Microbiol.">
        <title>The Global Catalogue of Microorganisms (GCM) 10K type strain sequencing project: providing services to taxonomists for standard genome sequencing and annotation.</title>
        <authorList>
            <consortium name="The Broad Institute Genomics Platform"/>
            <consortium name="The Broad Institute Genome Sequencing Center for Infectious Disease"/>
            <person name="Wu L."/>
            <person name="Ma J."/>
        </authorList>
    </citation>
    <scope>NUCLEOTIDE SEQUENCE [LARGE SCALE GENOMIC DNA]</scope>
    <source>
        <strain evidence="4">JCM 12165</strain>
    </source>
</reference>
<dbReference type="PROSITE" id="PS00086">
    <property type="entry name" value="CYTOCHROME_P450"/>
    <property type="match status" value="1"/>
</dbReference>
<keyword evidence="2" id="KW-0560">Oxidoreductase</keyword>
<keyword evidence="2" id="KW-0503">Monooxygenase</keyword>
<dbReference type="InterPro" id="IPR001128">
    <property type="entry name" value="Cyt_P450"/>
</dbReference>
<name>A0ABW4FML5_9PSEU</name>
<evidence type="ECO:0000313" key="3">
    <source>
        <dbReference type="EMBL" id="MFD1531463.1"/>
    </source>
</evidence>
<evidence type="ECO:0000256" key="1">
    <source>
        <dbReference type="ARBA" id="ARBA00010617"/>
    </source>
</evidence>
<keyword evidence="2" id="KW-0479">Metal-binding</keyword>
<keyword evidence="4" id="KW-1185">Reference proteome</keyword>
<evidence type="ECO:0000256" key="2">
    <source>
        <dbReference type="RuleBase" id="RU000461"/>
    </source>
</evidence>
<dbReference type="InterPro" id="IPR017972">
    <property type="entry name" value="Cyt_P450_CS"/>
</dbReference>
<dbReference type="InterPro" id="IPR036396">
    <property type="entry name" value="Cyt_P450_sf"/>
</dbReference>
<dbReference type="SUPFAM" id="SSF48264">
    <property type="entry name" value="Cytochrome P450"/>
    <property type="match status" value="1"/>
</dbReference>
<dbReference type="PANTHER" id="PTHR46696:SF6">
    <property type="entry name" value="P450, PUTATIVE (EUROFUNG)-RELATED"/>
    <property type="match status" value="1"/>
</dbReference>
<dbReference type="RefSeq" id="WP_343978890.1">
    <property type="nucleotide sequence ID" value="NZ_BAAAJG010000010.1"/>
</dbReference>
<proteinExistence type="inferred from homology"/>
<keyword evidence="2" id="KW-0408">Iron</keyword>
<dbReference type="Gene3D" id="1.10.630.10">
    <property type="entry name" value="Cytochrome P450"/>
    <property type="match status" value="1"/>
</dbReference>
<comment type="similarity">
    <text evidence="1 2">Belongs to the cytochrome P450 family.</text>
</comment>
<protein>
    <submittedName>
        <fullName evidence="3">Cytochrome P450</fullName>
    </submittedName>
</protein>
<organism evidence="3 4">
    <name type="scientific">Pseudonocardia aurantiaca</name>
    <dbReference type="NCBI Taxonomy" id="75290"/>
    <lineage>
        <taxon>Bacteria</taxon>
        <taxon>Bacillati</taxon>
        <taxon>Actinomycetota</taxon>
        <taxon>Actinomycetes</taxon>
        <taxon>Pseudonocardiales</taxon>
        <taxon>Pseudonocardiaceae</taxon>
        <taxon>Pseudonocardia</taxon>
    </lineage>
</organism>
<gene>
    <name evidence="3" type="ORF">ACFSCY_18660</name>
</gene>
<dbReference type="PRINTS" id="PR00359">
    <property type="entry name" value="BP450"/>
</dbReference>
<comment type="caution">
    <text evidence="3">The sequence shown here is derived from an EMBL/GenBank/DDBJ whole genome shotgun (WGS) entry which is preliminary data.</text>
</comment>
<dbReference type="Proteomes" id="UP001597145">
    <property type="component" value="Unassembled WGS sequence"/>
</dbReference>
<accession>A0ABW4FML5</accession>
<dbReference type="InterPro" id="IPR002397">
    <property type="entry name" value="Cyt_P450_B"/>
</dbReference>
<dbReference type="EMBL" id="JBHUCP010000012">
    <property type="protein sequence ID" value="MFD1531463.1"/>
    <property type="molecule type" value="Genomic_DNA"/>
</dbReference>
<keyword evidence="2" id="KW-0349">Heme</keyword>
<dbReference type="PRINTS" id="PR00385">
    <property type="entry name" value="P450"/>
</dbReference>
<evidence type="ECO:0000313" key="4">
    <source>
        <dbReference type="Proteomes" id="UP001597145"/>
    </source>
</evidence>
<dbReference type="Pfam" id="PF00067">
    <property type="entry name" value="p450"/>
    <property type="match status" value="1"/>
</dbReference>